<evidence type="ECO:0000313" key="3">
    <source>
        <dbReference type="EMBL" id="CAH0536610.1"/>
    </source>
</evidence>
<dbReference type="SUPFAM" id="SSF50044">
    <property type="entry name" value="SH3-domain"/>
    <property type="match status" value="2"/>
</dbReference>
<dbReference type="InterPro" id="IPR014593">
    <property type="entry name" value="UCP034961_SH3_2"/>
</dbReference>
<feature type="domain" description="SH3" evidence="2">
    <location>
        <begin position="60"/>
        <end position="114"/>
    </location>
</feature>
<dbReference type="PROSITE" id="PS50002">
    <property type="entry name" value="SH3"/>
    <property type="match status" value="1"/>
</dbReference>
<evidence type="ECO:0000259" key="2">
    <source>
        <dbReference type="PROSITE" id="PS50002"/>
    </source>
</evidence>
<dbReference type="RefSeq" id="WP_237359968.1">
    <property type="nucleotide sequence ID" value="NZ_CAKLDM010000001.1"/>
</dbReference>
<dbReference type="InterPro" id="IPR001452">
    <property type="entry name" value="SH3_domain"/>
</dbReference>
<dbReference type="SMART" id="SM00326">
    <property type="entry name" value="SH3"/>
    <property type="match status" value="2"/>
</dbReference>
<accession>A0ABN8E2J7</accession>
<dbReference type="EMBL" id="CAKLDM010000001">
    <property type="protein sequence ID" value="CAH0536610.1"/>
    <property type="molecule type" value="Genomic_DNA"/>
</dbReference>
<proteinExistence type="predicted"/>
<keyword evidence="4" id="KW-1185">Reference proteome</keyword>
<gene>
    <name evidence="3" type="ORF">VMF7928_00565</name>
</gene>
<reference evidence="3" key="1">
    <citation type="submission" date="2021-11" db="EMBL/GenBank/DDBJ databases">
        <authorList>
            <person name="Rodrigo-Torres L."/>
            <person name="Arahal R. D."/>
            <person name="Lucena T."/>
        </authorList>
    </citation>
    <scope>NUCLEOTIDE SEQUENCE</scope>
    <source>
        <strain evidence="3">CECT 7928</strain>
    </source>
</reference>
<organism evidence="3 4">
    <name type="scientific">Vibrio marisflavi CECT 7928</name>
    <dbReference type="NCBI Taxonomy" id="634439"/>
    <lineage>
        <taxon>Bacteria</taxon>
        <taxon>Pseudomonadati</taxon>
        <taxon>Pseudomonadota</taxon>
        <taxon>Gammaproteobacteria</taxon>
        <taxon>Vibrionales</taxon>
        <taxon>Vibrionaceae</taxon>
        <taxon>Vibrio</taxon>
    </lineage>
</organism>
<keyword evidence="1" id="KW-0728">SH3 domain</keyword>
<evidence type="ECO:0000256" key="1">
    <source>
        <dbReference type="ARBA" id="ARBA00022443"/>
    </source>
</evidence>
<comment type="caution">
    <text evidence="3">The sequence shown here is derived from an EMBL/GenBank/DDBJ whole genome shotgun (WGS) entry which is preliminary data.</text>
</comment>
<sequence length="114" mass="12650">MTKLIAITGHKSNYPNPIEFFNGDKVTLGALDTEFSGWIRVTTDNGNVGWAPVQYIDFDVGSPVGTAIQDYNARELDTIVGEIVILIRELNEWSLVRNENGLVGWVPTKTINPM</sequence>
<evidence type="ECO:0000313" key="4">
    <source>
        <dbReference type="Proteomes" id="UP000838748"/>
    </source>
</evidence>
<dbReference type="Proteomes" id="UP000838748">
    <property type="component" value="Unassembled WGS sequence"/>
</dbReference>
<dbReference type="Gene3D" id="2.30.30.40">
    <property type="entry name" value="SH3 Domains"/>
    <property type="match status" value="1"/>
</dbReference>
<dbReference type="InterPro" id="IPR036028">
    <property type="entry name" value="SH3-like_dom_sf"/>
</dbReference>
<protein>
    <recommendedName>
        <fullName evidence="2">SH3 domain-containing protein</fullName>
    </recommendedName>
</protein>
<dbReference type="CDD" id="cd00174">
    <property type="entry name" value="SH3"/>
    <property type="match status" value="1"/>
</dbReference>
<dbReference type="PIRSF" id="PIRSF034961">
    <property type="entry name" value="UCP034961_SH3_2"/>
    <property type="match status" value="1"/>
</dbReference>
<name>A0ABN8E2J7_9VIBR</name>